<feature type="chain" id="PRO_5043359344" description="Secreted protein" evidence="1">
    <location>
        <begin position="24"/>
        <end position="118"/>
    </location>
</feature>
<proteinExistence type="predicted"/>
<evidence type="ECO:0000313" key="2">
    <source>
        <dbReference type="EMBL" id="CAI8583921.1"/>
    </source>
</evidence>
<keyword evidence="3" id="KW-1185">Reference proteome</keyword>
<reference evidence="2 3" key="1">
    <citation type="submission" date="2023-01" db="EMBL/GenBank/DDBJ databases">
        <authorList>
            <person name="Kreplak J."/>
        </authorList>
    </citation>
    <scope>NUCLEOTIDE SEQUENCE [LARGE SCALE GENOMIC DNA]</scope>
</reference>
<sequence>MHSITLNLMFLTFFNFLHRSARIFINRQNHLQSSTFIHLLKLPQSSTSLLPSQHLHFFITTKTVTLSTPQFSKLLHPHQFRCIRFVPYLHQSCEQQLRTQHHKILTKITTQGKRNHIR</sequence>
<name>A0AAV0YDL0_VICFA</name>
<comment type="caution">
    <text evidence="2">The sequence shown here is derived from an EMBL/GenBank/DDBJ whole genome shotgun (WGS) entry which is preliminary data.</text>
</comment>
<dbReference type="Proteomes" id="UP001157006">
    <property type="component" value="Unassembled WGS sequence"/>
</dbReference>
<evidence type="ECO:0008006" key="4">
    <source>
        <dbReference type="Google" id="ProtNLM"/>
    </source>
</evidence>
<gene>
    <name evidence="2" type="ORF">VFH_U050520</name>
</gene>
<evidence type="ECO:0000256" key="1">
    <source>
        <dbReference type="SAM" id="SignalP"/>
    </source>
</evidence>
<organism evidence="2 3">
    <name type="scientific">Vicia faba</name>
    <name type="common">Broad bean</name>
    <name type="synonym">Faba vulgaris</name>
    <dbReference type="NCBI Taxonomy" id="3906"/>
    <lineage>
        <taxon>Eukaryota</taxon>
        <taxon>Viridiplantae</taxon>
        <taxon>Streptophyta</taxon>
        <taxon>Embryophyta</taxon>
        <taxon>Tracheophyta</taxon>
        <taxon>Spermatophyta</taxon>
        <taxon>Magnoliopsida</taxon>
        <taxon>eudicotyledons</taxon>
        <taxon>Gunneridae</taxon>
        <taxon>Pentapetalae</taxon>
        <taxon>rosids</taxon>
        <taxon>fabids</taxon>
        <taxon>Fabales</taxon>
        <taxon>Fabaceae</taxon>
        <taxon>Papilionoideae</taxon>
        <taxon>50 kb inversion clade</taxon>
        <taxon>NPAAA clade</taxon>
        <taxon>Hologalegina</taxon>
        <taxon>IRL clade</taxon>
        <taxon>Fabeae</taxon>
        <taxon>Vicia</taxon>
    </lineage>
</organism>
<dbReference type="AlphaFoldDB" id="A0AAV0YDL0"/>
<keyword evidence="1" id="KW-0732">Signal</keyword>
<feature type="signal peptide" evidence="1">
    <location>
        <begin position="1"/>
        <end position="23"/>
    </location>
</feature>
<accession>A0AAV0YDL0</accession>
<protein>
    <recommendedName>
        <fullName evidence="4">Secreted protein</fullName>
    </recommendedName>
</protein>
<dbReference type="EMBL" id="CATIWC010001196">
    <property type="protein sequence ID" value="CAI8583921.1"/>
    <property type="molecule type" value="Genomic_DNA"/>
</dbReference>
<evidence type="ECO:0000313" key="3">
    <source>
        <dbReference type="Proteomes" id="UP001157006"/>
    </source>
</evidence>